<keyword evidence="15 19" id="KW-0342">GTP-binding</keyword>
<dbReference type="GO" id="GO:0008820">
    <property type="term" value="F:cobinamide phosphate guanylyltransferase activity"/>
    <property type="evidence" value="ECO:0007669"/>
    <property type="project" value="UniProtKB-EC"/>
</dbReference>
<feature type="active site" description="GMP-histidine intermediate" evidence="18">
    <location>
        <position position="60"/>
    </location>
</feature>
<dbReference type="OrthoDB" id="9799422at2"/>
<evidence type="ECO:0000256" key="10">
    <source>
        <dbReference type="ARBA" id="ARBA00022573"/>
    </source>
</evidence>
<dbReference type="AlphaFoldDB" id="A0A3Q9QTE7"/>
<evidence type="ECO:0000256" key="2">
    <source>
        <dbReference type="ARBA" id="ARBA00000711"/>
    </source>
</evidence>
<feature type="binding site" evidence="19">
    <location>
        <position position="96"/>
    </location>
    <ligand>
        <name>GTP</name>
        <dbReference type="ChEBI" id="CHEBI:37565"/>
    </ligand>
</feature>
<feature type="binding site" evidence="19">
    <location>
        <begin position="15"/>
        <end position="22"/>
    </location>
    <ligand>
        <name>GTP</name>
        <dbReference type="ChEBI" id="CHEBI:37565"/>
    </ligand>
</feature>
<accession>A0A3Q9QTE7</accession>
<evidence type="ECO:0000256" key="3">
    <source>
        <dbReference type="ARBA" id="ARBA00001522"/>
    </source>
</evidence>
<evidence type="ECO:0000256" key="8">
    <source>
        <dbReference type="ARBA" id="ARBA00012016"/>
    </source>
</evidence>
<evidence type="ECO:0000256" key="7">
    <source>
        <dbReference type="ARBA" id="ARBA00007490"/>
    </source>
</evidence>
<dbReference type="CDD" id="cd00544">
    <property type="entry name" value="CobU"/>
    <property type="match status" value="1"/>
</dbReference>
<evidence type="ECO:0000256" key="5">
    <source>
        <dbReference type="ARBA" id="ARBA00004692"/>
    </source>
</evidence>
<comment type="catalytic activity">
    <reaction evidence="1">
        <text>adenosylcob(III)inamide + ATP = adenosylcob(III)inamide phosphate + ADP + H(+)</text>
        <dbReference type="Rhea" id="RHEA:15769"/>
        <dbReference type="ChEBI" id="CHEBI:2480"/>
        <dbReference type="ChEBI" id="CHEBI:15378"/>
        <dbReference type="ChEBI" id="CHEBI:30616"/>
        <dbReference type="ChEBI" id="CHEBI:58502"/>
        <dbReference type="ChEBI" id="CHEBI:456216"/>
        <dbReference type="EC" id="2.7.1.156"/>
    </reaction>
</comment>
<feature type="binding site" evidence="19">
    <location>
        <begin position="44"/>
        <end position="46"/>
    </location>
    <ligand>
        <name>GTP</name>
        <dbReference type="ChEBI" id="CHEBI:37565"/>
    </ligand>
</feature>
<dbReference type="GO" id="GO:0009236">
    <property type="term" value="P:cobalamin biosynthetic process"/>
    <property type="evidence" value="ECO:0007669"/>
    <property type="project" value="UniProtKB-UniPathway"/>
</dbReference>
<dbReference type="SUPFAM" id="SSF52540">
    <property type="entry name" value="P-loop containing nucleoside triphosphate hydrolases"/>
    <property type="match status" value="1"/>
</dbReference>
<dbReference type="InterPro" id="IPR027417">
    <property type="entry name" value="P-loop_NTPase"/>
</dbReference>
<evidence type="ECO:0000256" key="17">
    <source>
        <dbReference type="ARBA" id="ARBA00030571"/>
    </source>
</evidence>
<dbReference type="EMBL" id="CP022572">
    <property type="protein sequence ID" value="AZU61803.1"/>
    <property type="molecule type" value="Genomic_DNA"/>
</dbReference>
<evidence type="ECO:0000256" key="9">
    <source>
        <dbReference type="ARBA" id="ARBA00012523"/>
    </source>
</evidence>
<evidence type="ECO:0000256" key="12">
    <source>
        <dbReference type="ARBA" id="ARBA00022741"/>
    </source>
</evidence>
<evidence type="ECO:0000256" key="4">
    <source>
        <dbReference type="ARBA" id="ARBA00003889"/>
    </source>
</evidence>
<proteinExistence type="inferred from homology"/>
<dbReference type="Gene3D" id="3.40.50.300">
    <property type="entry name" value="P-loop containing nucleotide triphosphate hydrolases"/>
    <property type="match status" value="1"/>
</dbReference>
<organism evidence="20 21">
    <name type="scientific">Neobacillus mesonae</name>
    <dbReference type="NCBI Taxonomy" id="1193713"/>
    <lineage>
        <taxon>Bacteria</taxon>
        <taxon>Bacillati</taxon>
        <taxon>Bacillota</taxon>
        <taxon>Bacilli</taxon>
        <taxon>Bacillales</taxon>
        <taxon>Bacillaceae</taxon>
        <taxon>Neobacillus</taxon>
    </lineage>
</organism>
<dbReference type="GO" id="GO:0043752">
    <property type="term" value="F:adenosylcobinamide kinase activity"/>
    <property type="evidence" value="ECO:0007669"/>
    <property type="project" value="UniProtKB-EC"/>
</dbReference>
<name>A0A3Q9QTE7_9BACI</name>
<dbReference type="KEGG" id="nmk:CHR53_11220"/>
<dbReference type="InterPro" id="IPR003203">
    <property type="entry name" value="CobU/CobP"/>
</dbReference>
<keyword evidence="11" id="KW-0808">Transferase</keyword>
<keyword evidence="13" id="KW-0418">Kinase</keyword>
<evidence type="ECO:0000256" key="6">
    <source>
        <dbReference type="ARBA" id="ARBA00005159"/>
    </source>
</evidence>
<dbReference type="Proteomes" id="UP000282892">
    <property type="component" value="Chromosome"/>
</dbReference>
<evidence type="ECO:0000313" key="20">
    <source>
        <dbReference type="EMBL" id="AZU61803.1"/>
    </source>
</evidence>
<dbReference type="UniPathway" id="UPA00148">
    <property type="reaction ID" value="UER00236"/>
</dbReference>
<sequence>MHSLLHNHSFLFVTGGVRSGKSSFAERLAEKIALETGGQLHYLATGVPSDPEMAARIEKHQQDRAAGKHCWRTVERSIQIGEIVDYFDENDIILMDCITTLLNNELFSTEQTWDEAFLRHIKEELVTGVIKLKNRAKAVIAVSNEVLYEPLISSELVFTYGKLLGQIHQRLVKEADEVFLIEAGLPLEMKGIKQ</sequence>
<dbReference type="PANTHER" id="PTHR34848:SF1">
    <property type="entry name" value="BIFUNCTIONAL ADENOSYLCOBALAMIN BIOSYNTHESIS PROTEIN COBU"/>
    <property type="match status" value="1"/>
</dbReference>
<dbReference type="EC" id="2.7.1.156" evidence="8"/>
<protein>
    <recommendedName>
        <fullName evidence="16">Adenosylcobinamide kinase</fullName>
        <ecNumber evidence="8">2.7.1.156</ecNumber>
        <ecNumber evidence="9">2.7.7.62</ecNumber>
    </recommendedName>
    <alternativeName>
        <fullName evidence="17">Adenosylcobinamide-phosphate guanylyltransferase</fullName>
    </alternativeName>
</protein>
<evidence type="ECO:0000256" key="18">
    <source>
        <dbReference type="PIRSR" id="PIRSR006135-1"/>
    </source>
</evidence>
<dbReference type="PIRSF" id="PIRSF006135">
    <property type="entry name" value="CobU"/>
    <property type="match status" value="1"/>
</dbReference>
<evidence type="ECO:0000313" key="21">
    <source>
        <dbReference type="Proteomes" id="UP000282892"/>
    </source>
</evidence>
<dbReference type="GO" id="GO:0005525">
    <property type="term" value="F:GTP binding"/>
    <property type="evidence" value="ECO:0007669"/>
    <property type="project" value="UniProtKB-KW"/>
</dbReference>
<comment type="similarity">
    <text evidence="7">Belongs to the CobU/CobP family.</text>
</comment>
<comment type="function">
    <text evidence="4">Catalyzes ATP-dependent phosphorylation of adenosylcobinamide and addition of GMP to adenosylcobinamide phosphate.</text>
</comment>
<evidence type="ECO:0000256" key="14">
    <source>
        <dbReference type="ARBA" id="ARBA00022840"/>
    </source>
</evidence>
<dbReference type="Pfam" id="PF02283">
    <property type="entry name" value="CobU"/>
    <property type="match status" value="1"/>
</dbReference>
<evidence type="ECO:0000256" key="11">
    <source>
        <dbReference type="ARBA" id="ARBA00022679"/>
    </source>
</evidence>
<comment type="catalytic activity">
    <reaction evidence="2">
        <text>adenosylcob(III)inamide phosphate + GTP + H(+) = adenosylcob(III)inamide-GDP + diphosphate</text>
        <dbReference type="Rhea" id="RHEA:22712"/>
        <dbReference type="ChEBI" id="CHEBI:15378"/>
        <dbReference type="ChEBI" id="CHEBI:33019"/>
        <dbReference type="ChEBI" id="CHEBI:37565"/>
        <dbReference type="ChEBI" id="CHEBI:58502"/>
        <dbReference type="ChEBI" id="CHEBI:60487"/>
        <dbReference type="EC" id="2.7.7.62"/>
    </reaction>
</comment>
<keyword evidence="21" id="KW-1185">Reference proteome</keyword>
<evidence type="ECO:0000256" key="1">
    <source>
        <dbReference type="ARBA" id="ARBA00000312"/>
    </source>
</evidence>
<evidence type="ECO:0000256" key="13">
    <source>
        <dbReference type="ARBA" id="ARBA00022777"/>
    </source>
</evidence>
<dbReference type="STRING" id="1193713.GCA_001636315_04669"/>
<reference evidence="20 21" key="1">
    <citation type="submission" date="2017-07" db="EMBL/GenBank/DDBJ databases">
        <title>The complete genome sequence of Bacillus mesonae strain H20-5, an efficient strain improving plant abiotic stress resistance.</title>
        <authorList>
            <person name="Kim S.Y."/>
            <person name="Song H."/>
            <person name="Sang M.K."/>
            <person name="Weon H.-Y."/>
            <person name="Song J."/>
        </authorList>
    </citation>
    <scope>NUCLEOTIDE SEQUENCE [LARGE SCALE GENOMIC DNA]</scope>
    <source>
        <strain evidence="20 21">H20-5</strain>
    </source>
</reference>
<dbReference type="PANTHER" id="PTHR34848">
    <property type="match status" value="1"/>
</dbReference>
<feature type="binding site" evidence="19">
    <location>
        <position position="75"/>
    </location>
    <ligand>
        <name>GTP</name>
        <dbReference type="ChEBI" id="CHEBI:37565"/>
    </ligand>
</feature>
<dbReference type="EC" id="2.7.7.62" evidence="9"/>
<keyword evidence="14" id="KW-0067">ATP-binding</keyword>
<gene>
    <name evidence="20" type="ORF">CHR53_11220</name>
</gene>
<comment type="pathway">
    <text evidence="6">Cofactor biosynthesis; adenosylcobalamin biosynthesis; adenosylcobalamin from cob(II)yrinate a,c-diamide: step 5/7.</text>
</comment>
<evidence type="ECO:0000256" key="19">
    <source>
        <dbReference type="PIRSR" id="PIRSR006135-2"/>
    </source>
</evidence>
<dbReference type="GO" id="GO:0005524">
    <property type="term" value="F:ATP binding"/>
    <property type="evidence" value="ECO:0007669"/>
    <property type="project" value="UniProtKB-KW"/>
</dbReference>
<comment type="catalytic activity">
    <reaction evidence="3">
        <text>adenosylcob(III)inamide + GTP = adenosylcob(III)inamide phosphate + GDP + H(+)</text>
        <dbReference type="Rhea" id="RHEA:15765"/>
        <dbReference type="ChEBI" id="CHEBI:2480"/>
        <dbReference type="ChEBI" id="CHEBI:15378"/>
        <dbReference type="ChEBI" id="CHEBI:37565"/>
        <dbReference type="ChEBI" id="CHEBI:58189"/>
        <dbReference type="ChEBI" id="CHEBI:58502"/>
        <dbReference type="EC" id="2.7.1.156"/>
    </reaction>
</comment>
<evidence type="ECO:0000256" key="16">
    <source>
        <dbReference type="ARBA" id="ARBA00029570"/>
    </source>
</evidence>
<dbReference type="RefSeq" id="WP_066397341.1">
    <property type="nucleotide sequence ID" value="NZ_CP022572.1"/>
</dbReference>
<keyword evidence="12 19" id="KW-0547">Nucleotide-binding</keyword>
<evidence type="ECO:0000256" key="15">
    <source>
        <dbReference type="ARBA" id="ARBA00023134"/>
    </source>
</evidence>
<keyword evidence="10" id="KW-0169">Cobalamin biosynthesis</keyword>
<comment type="pathway">
    <text evidence="5">Cofactor biosynthesis; adenosylcobalamin biosynthesis; adenosylcobalamin from cob(II)yrinate a,c-diamide: step 6/7.</text>
</comment>